<dbReference type="Gene3D" id="2.60.40.10">
    <property type="entry name" value="Immunoglobulins"/>
    <property type="match status" value="1"/>
</dbReference>
<feature type="binding site" evidence="16">
    <location>
        <position position="914"/>
    </location>
    <ligand>
        <name>ATP</name>
        <dbReference type="ChEBI" id="CHEBI:30616"/>
    </ligand>
</feature>
<keyword evidence="5" id="KW-0808">Transferase</keyword>
<evidence type="ECO:0000256" key="2">
    <source>
        <dbReference type="ARBA" id="ARBA00011902"/>
    </source>
</evidence>
<dbReference type="InterPro" id="IPR001245">
    <property type="entry name" value="Ser-Thr/Tyr_kinase_cat_dom"/>
</dbReference>
<dbReference type="Gene3D" id="2.10.50.10">
    <property type="entry name" value="Tumor Necrosis Factor Receptor, subunit A, domain 2"/>
    <property type="match status" value="1"/>
</dbReference>
<dbReference type="InterPro" id="IPR000719">
    <property type="entry name" value="Prot_kinase_dom"/>
</dbReference>
<keyword evidence="6 17" id="KW-0812">Transmembrane</keyword>
<evidence type="ECO:0000256" key="17">
    <source>
        <dbReference type="SAM" id="Phobius"/>
    </source>
</evidence>
<keyword evidence="8 16" id="KW-0547">Nucleotide-binding</keyword>
<keyword evidence="12 17" id="KW-0472">Membrane</keyword>
<dbReference type="Pfam" id="PF01404">
    <property type="entry name" value="Ephrin_lbd"/>
    <property type="match status" value="1"/>
</dbReference>
<dbReference type="Pfam" id="PF07714">
    <property type="entry name" value="PK_Tyr_Ser-Thr"/>
    <property type="match status" value="1"/>
</dbReference>
<evidence type="ECO:0000256" key="11">
    <source>
        <dbReference type="ARBA" id="ARBA00022989"/>
    </source>
</evidence>
<evidence type="ECO:0000256" key="7">
    <source>
        <dbReference type="ARBA" id="ARBA00022729"/>
    </source>
</evidence>
<evidence type="ECO:0000256" key="14">
    <source>
        <dbReference type="ARBA" id="ARBA00023170"/>
    </source>
</evidence>
<dbReference type="Gene3D" id="3.30.200.20">
    <property type="entry name" value="Phosphorylase Kinase, domain 1"/>
    <property type="match status" value="1"/>
</dbReference>
<keyword evidence="3" id="KW-1003">Cell membrane</keyword>
<keyword evidence="9" id="KW-0418">Kinase</keyword>
<dbReference type="PANTHER" id="PTHR46877:SF14">
    <property type="entry name" value="RECEPTOR PROTEIN-TYROSINE KINASE"/>
    <property type="match status" value="1"/>
</dbReference>
<keyword evidence="4" id="KW-0597">Phosphoprotein</keyword>
<dbReference type="InterPro" id="IPR011009">
    <property type="entry name" value="Kinase-like_dom_sf"/>
</dbReference>
<comment type="subcellular location">
    <subcellularLocation>
        <location evidence="1">Cell membrane</location>
        <topology evidence="1">Single-pass type I membrane protein</topology>
    </subcellularLocation>
</comment>
<dbReference type="InterPro" id="IPR008266">
    <property type="entry name" value="Tyr_kinase_AS"/>
</dbReference>
<dbReference type="InterPro" id="IPR008979">
    <property type="entry name" value="Galactose-bd-like_sf"/>
</dbReference>
<organism evidence="21 22">
    <name type="scientific">Schistosoma mekongi</name>
    <name type="common">Parasitic worm</name>
    <dbReference type="NCBI Taxonomy" id="38744"/>
    <lineage>
        <taxon>Eukaryota</taxon>
        <taxon>Metazoa</taxon>
        <taxon>Spiralia</taxon>
        <taxon>Lophotrochozoa</taxon>
        <taxon>Platyhelminthes</taxon>
        <taxon>Trematoda</taxon>
        <taxon>Digenea</taxon>
        <taxon>Strigeidida</taxon>
        <taxon>Schistosomatoidea</taxon>
        <taxon>Schistosomatidae</taxon>
        <taxon>Schistosoma</taxon>
    </lineage>
</organism>
<dbReference type="InterPro" id="IPR036116">
    <property type="entry name" value="FN3_sf"/>
</dbReference>
<dbReference type="SUPFAM" id="SSF56112">
    <property type="entry name" value="Protein kinase-like (PK-like)"/>
    <property type="match status" value="1"/>
</dbReference>
<evidence type="ECO:0000256" key="9">
    <source>
        <dbReference type="ARBA" id="ARBA00022777"/>
    </source>
</evidence>
<dbReference type="GO" id="GO:0005524">
    <property type="term" value="F:ATP binding"/>
    <property type="evidence" value="ECO:0007669"/>
    <property type="project" value="UniProtKB-UniRule"/>
</dbReference>
<dbReference type="GO" id="GO:0030425">
    <property type="term" value="C:dendrite"/>
    <property type="evidence" value="ECO:0007669"/>
    <property type="project" value="TreeGrafter"/>
</dbReference>
<reference evidence="21" key="2">
    <citation type="journal article" date="2023" name="Infect Dis Poverty">
        <title>Chromosome-scale genome of the human blood fluke Schistosoma mekongi and its implications for public health.</title>
        <authorList>
            <person name="Zhou M."/>
            <person name="Xu L."/>
            <person name="Xu D."/>
            <person name="Chen W."/>
            <person name="Khan J."/>
            <person name="Hu Y."/>
            <person name="Huang H."/>
            <person name="Wei H."/>
            <person name="Zhang Y."/>
            <person name="Chusongsang P."/>
            <person name="Tanasarnprasert K."/>
            <person name="Hu X."/>
            <person name="Limpanont Y."/>
            <person name="Lv Z."/>
        </authorList>
    </citation>
    <scope>NUCLEOTIDE SEQUENCE</scope>
    <source>
        <strain evidence="21">LV_2022a</strain>
    </source>
</reference>
<reference evidence="21" key="1">
    <citation type="submission" date="2022-04" db="EMBL/GenBank/DDBJ databases">
        <authorList>
            <person name="Xu L."/>
            <person name="Lv Z."/>
        </authorList>
    </citation>
    <scope>NUCLEOTIDE SEQUENCE</scope>
    <source>
        <strain evidence="21">LV_2022a</strain>
    </source>
</reference>
<dbReference type="InterPro" id="IPR003961">
    <property type="entry name" value="FN3_dom"/>
</dbReference>
<accession>A0AAE1ZHL5</accession>
<dbReference type="SUPFAM" id="SSF49265">
    <property type="entry name" value="Fibronectin type III"/>
    <property type="match status" value="1"/>
</dbReference>
<evidence type="ECO:0000313" key="21">
    <source>
        <dbReference type="EMBL" id="KAK4474166.1"/>
    </source>
</evidence>
<keyword evidence="14" id="KW-0675">Receptor</keyword>
<dbReference type="InterPro" id="IPR013783">
    <property type="entry name" value="Ig-like_fold"/>
</dbReference>
<dbReference type="InterPro" id="IPR050449">
    <property type="entry name" value="Ephrin_rcpt_TKs"/>
</dbReference>
<dbReference type="SMART" id="SM00219">
    <property type="entry name" value="TyrKc"/>
    <property type="match status" value="1"/>
</dbReference>
<feature type="transmembrane region" description="Helical" evidence="17">
    <location>
        <begin position="779"/>
        <end position="801"/>
    </location>
</feature>
<dbReference type="Gene3D" id="1.10.510.10">
    <property type="entry name" value="Transferase(Phosphotransferase) domain 1"/>
    <property type="match status" value="1"/>
</dbReference>
<keyword evidence="10 16" id="KW-0067">ATP-binding</keyword>
<evidence type="ECO:0000256" key="6">
    <source>
        <dbReference type="ARBA" id="ARBA00022692"/>
    </source>
</evidence>
<feature type="domain" description="Protein kinase" evidence="18">
    <location>
        <begin position="881"/>
        <end position="1144"/>
    </location>
</feature>
<dbReference type="PROSITE" id="PS00109">
    <property type="entry name" value="PROTEIN_KINASE_TYR"/>
    <property type="match status" value="1"/>
</dbReference>
<dbReference type="PROSITE" id="PS50011">
    <property type="entry name" value="PROTEIN_KINASE_DOM"/>
    <property type="match status" value="1"/>
</dbReference>
<dbReference type="PROSITE" id="PS50853">
    <property type="entry name" value="FN3"/>
    <property type="match status" value="1"/>
</dbReference>
<dbReference type="Pfam" id="PF25599">
    <property type="entry name" value="Ephrin_CRD"/>
    <property type="match status" value="1"/>
</dbReference>
<evidence type="ECO:0000259" key="20">
    <source>
        <dbReference type="PROSITE" id="PS51550"/>
    </source>
</evidence>
<protein>
    <recommendedName>
        <fullName evidence="2">receptor protein-tyrosine kinase</fullName>
        <ecNumber evidence="2">2.7.10.1</ecNumber>
    </recommendedName>
</protein>
<evidence type="ECO:0000256" key="4">
    <source>
        <dbReference type="ARBA" id="ARBA00022553"/>
    </source>
</evidence>
<feature type="domain" description="Eph LBD" evidence="20">
    <location>
        <begin position="86"/>
        <end position="287"/>
    </location>
</feature>
<keyword evidence="22" id="KW-1185">Reference proteome</keyword>
<dbReference type="FunFam" id="3.30.200.20:FF:000180">
    <property type="entry name" value="serine/threonine-protein kinase STY46-like"/>
    <property type="match status" value="1"/>
</dbReference>
<dbReference type="PROSITE" id="PS51550">
    <property type="entry name" value="EPH_LBD"/>
    <property type="match status" value="1"/>
</dbReference>
<evidence type="ECO:0000256" key="1">
    <source>
        <dbReference type="ARBA" id="ARBA00004251"/>
    </source>
</evidence>
<dbReference type="PROSITE" id="PS00107">
    <property type="entry name" value="PROTEIN_KINASE_ATP"/>
    <property type="match status" value="1"/>
</dbReference>
<dbReference type="Gene3D" id="2.60.120.260">
    <property type="entry name" value="Galactose-binding domain-like"/>
    <property type="match status" value="1"/>
</dbReference>
<dbReference type="SUPFAM" id="SSF49785">
    <property type="entry name" value="Galactose-binding domain-like"/>
    <property type="match status" value="1"/>
</dbReference>
<keyword evidence="13" id="KW-0829">Tyrosine-protein kinase</keyword>
<dbReference type="PANTHER" id="PTHR46877">
    <property type="entry name" value="EPH RECEPTOR A5"/>
    <property type="match status" value="1"/>
</dbReference>
<dbReference type="InterPro" id="IPR020635">
    <property type="entry name" value="Tyr_kinase_cat_dom"/>
</dbReference>
<keyword evidence="7" id="KW-0732">Signal</keyword>
<gene>
    <name evidence="21" type="ORF">MN116_003467</name>
</gene>
<keyword evidence="11 17" id="KW-1133">Transmembrane helix</keyword>
<dbReference type="EMBL" id="JALJAT010000002">
    <property type="protein sequence ID" value="KAK4474166.1"/>
    <property type="molecule type" value="Genomic_DNA"/>
</dbReference>
<evidence type="ECO:0000259" key="18">
    <source>
        <dbReference type="PROSITE" id="PS50011"/>
    </source>
</evidence>
<evidence type="ECO:0000256" key="8">
    <source>
        <dbReference type="ARBA" id="ARBA00022741"/>
    </source>
</evidence>
<evidence type="ECO:0000256" key="3">
    <source>
        <dbReference type="ARBA" id="ARBA00022475"/>
    </source>
</evidence>
<dbReference type="FunFam" id="1.10.510.10:FF:000268">
    <property type="entry name" value="Receptor protein-tyrosine kinase"/>
    <property type="match status" value="1"/>
</dbReference>
<feature type="transmembrane region" description="Helical" evidence="17">
    <location>
        <begin position="23"/>
        <end position="40"/>
    </location>
</feature>
<dbReference type="InterPro" id="IPR017441">
    <property type="entry name" value="Protein_kinase_ATP_BS"/>
</dbReference>
<dbReference type="GO" id="GO:0005005">
    <property type="term" value="F:transmembrane-ephrin receptor activity"/>
    <property type="evidence" value="ECO:0007669"/>
    <property type="project" value="TreeGrafter"/>
</dbReference>
<dbReference type="SMART" id="SM00615">
    <property type="entry name" value="EPH_lbd"/>
    <property type="match status" value="1"/>
</dbReference>
<evidence type="ECO:0000259" key="19">
    <source>
        <dbReference type="PROSITE" id="PS50853"/>
    </source>
</evidence>
<dbReference type="GO" id="GO:0005886">
    <property type="term" value="C:plasma membrane"/>
    <property type="evidence" value="ECO:0007669"/>
    <property type="project" value="UniProtKB-SubCell"/>
</dbReference>
<evidence type="ECO:0000256" key="16">
    <source>
        <dbReference type="PROSITE-ProRule" id="PRU10141"/>
    </source>
</evidence>
<dbReference type="PRINTS" id="PR00109">
    <property type="entry name" value="TYRKINASE"/>
</dbReference>
<evidence type="ECO:0000256" key="5">
    <source>
        <dbReference type="ARBA" id="ARBA00022679"/>
    </source>
</evidence>
<dbReference type="EC" id="2.7.10.1" evidence="2"/>
<dbReference type="InterPro" id="IPR001090">
    <property type="entry name" value="Ephrin_rcpt_lig-bd_dom"/>
</dbReference>
<dbReference type="Gene3D" id="2.60.40.1770">
    <property type="entry name" value="ephrin a2 ectodomain"/>
    <property type="match status" value="1"/>
</dbReference>
<evidence type="ECO:0000256" key="15">
    <source>
        <dbReference type="ARBA" id="ARBA00023180"/>
    </source>
</evidence>
<dbReference type="GO" id="GO:0007411">
    <property type="term" value="P:axon guidance"/>
    <property type="evidence" value="ECO:0007669"/>
    <property type="project" value="TreeGrafter"/>
</dbReference>
<dbReference type="CDD" id="cd00063">
    <property type="entry name" value="FN3"/>
    <property type="match status" value="1"/>
</dbReference>
<keyword evidence="15" id="KW-0325">Glycoprotein</keyword>
<evidence type="ECO:0000256" key="10">
    <source>
        <dbReference type="ARBA" id="ARBA00022840"/>
    </source>
</evidence>
<evidence type="ECO:0000313" key="22">
    <source>
        <dbReference type="Proteomes" id="UP001292079"/>
    </source>
</evidence>
<feature type="domain" description="Fibronectin type-III" evidence="19">
    <location>
        <begin position="471"/>
        <end position="573"/>
    </location>
</feature>
<comment type="caution">
    <text evidence="21">The sequence shown here is derived from an EMBL/GenBank/DDBJ whole genome shotgun (WGS) entry which is preliminary data.</text>
</comment>
<name>A0AAE1ZHL5_SCHME</name>
<sequence length="1315" mass="150011">MVMITFENLIHFIWNNKSIKKRIVIFITFVNLALIIGRTIEISPEMFNTLQSNVINKNLSYYATGSYTQNIHKHRMELIPLKSSPEHVILLDTDVTDWSNWTRNTGKYEGWRQQTHPILQRKIYGVCQIAQEHNDNWLYSPLVYVTEAKSVTIEITFTIRECSEHPNSEILKYCQEVLELLLLQVDGVIPDEKNMTQTQNLFTKLATLSTSYKMKPDSSTEGFLIGWNVSNQNKNNLPDSSSEQVTVHISRFNVHNNNIQIAVRDRGSCSTIRRVRLGFVLCPFIRRNFIEYPRTVTGKIMEGLTVDGHCISGAALLNNREIPKLICQTDGLWYYEAIKSFHSGGEKDIDIFTKKTFFTHLDRPCECMPGFGILNEDNIMDQLCEPCGLHYFKPTFGPFTCQRCPLNSHNPFHNLTSRSIQRFNLLNYRNKISQYNESSHNEVESCVCDSGYYRHPVLDRSDSPCTRIPSAPRNVTVNLSDPARVQLFWNEPFETGGRSHIWYTIKCLEIPNLACSPHLTFIPAVPTLMTSLVLIGLNLGKSIILSVIATNELSEHLPHTELIQSTASVTAQLPNPINISVGSVHFNEVKHWQANNSITQQLTIDSVLYNKNKKNSVDKVYEFSWEPPQFVASKSFIQVSALDDNSPMTNKQPHSSSADFTVIEYQVYVWINSSLMEFEDNYWRSKPALTHFLSESSIFLTDLPQPGILAIWVRPHLSAGWGMFKKSVYRYSNVNKIHTEVKKTATYQTLLMDVDSRESISLNGSEIMKPKHTSKRFQILMSILGIGVILLFCLLTILIFLRFCNKRTLSTEENTQLETVLVPHSVNGITETAMACDIQLEAPDNEATSDHSTSIKSNTCDLPLQSVSIREINKEIDPRRIIIRSTIGEGEFGKVCAGDYITTDENKVQLVAIKMLHPDVSEKTRQDFLAEANILSQLDHPNIVQLIGLVIKSEPKMIVTEFMENGSLDNYLRLTGNTLSMEQLLYMLRDIACGMNYLSQLNYVHRDLAARNILVDKFNTCKVSDFGLTRRFDSDSEEDAYTLTGGKVPIRWTAPEAIMYRKITFASDIWSFGIVAWELFSLGERPYWNWTNQAVISMLDKGYRLPPPNICPSDVYQIMTNCWNTNPDQRPDFNTVCLKINQFIDSYLQTNKRIKHLNNNRLKNDNSSLTSSLNDDVAYCWIPTPYDSNLLVKSNNNTSGNNNISQVSRTSSYKMYTSFSSSNTYFNINVPNITRDGSFPNSTGECKSDLLINDAKNTIQNKFNTMHDTGKRVNVHCNQDKYLHYSASLKRNERNADSINETYIPLSKQKCNAYA</sequence>
<feature type="transmembrane region" description="Helical" evidence="17">
    <location>
        <begin position="519"/>
        <end position="539"/>
    </location>
</feature>
<dbReference type="Proteomes" id="UP001292079">
    <property type="component" value="Unassembled WGS sequence"/>
</dbReference>
<proteinExistence type="predicted"/>
<evidence type="ECO:0000256" key="12">
    <source>
        <dbReference type="ARBA" id="ARBA00023136"/>
    </source>
</evidence>
<evidence type="ECO:0000256" key="13">
    <source>
        <dbReference type="ARBA" id="ARBA00023137"/>
    </source>
</evidence>